<protein>
    <submittedName>
        <fullName evidence="3">Aha1 domain-containing protein</fullName>
    </submittedName>
</protein>
<gene>
    <name evidence="3" type="ORF">C2S53_002495</name>
</gene>
<feature type="domain" description="Activator of Hsp90 ATPase AHSA1-like N-terminal" evidence="2">
    <location>
        <begin position="29"/>
        <end position="166"/>
    </location>
</feature>
<dbReference type="SUPFAM" id="SSF103111">
    <property type="entry name" value="Activator of Hsp90 ATPase, Aha1"/>
    <property type="match status" value="1"/>
</dbReference>
<comment type="similarity">
    <text evidence="1">Belongs to the AHA1 family.</text>
</comment>
<dbReference type="Pfam" id="PF09229">
    <property type="entry name" value="Aha1_N"/>
    <property type="match status" value="1"/>
</dbReference>
<name>A0AAD4J599_PERFH</name>
<dbReference type="Gene3D" id="3.30.530.20">
    <property type="match status" value="1"/>
</dbReference>
<evidence type="ECO:0000313" key="3">
    <source>
        <dbReference type="EMBL" id="KAH6827458.1"/>
    </source>
</evidence>
<evidence type="ECO:0000256" key="1">
    <source>
        <dbReference type="ARBA" id="ARBA00006817"/>
    </source>
</evidence>
<dbReference type="PANTHER" id="PTHR13009">
    <property type="entry name" value="HEAT SHOCK PROTEIN 90 HSP90 CO-CHAPERONE AHA-1"/>
    <property type="match status" value="1"/>
</dbReference>
<dbReference type="Gene3D" id="3.15.10.20">
    <property type="entry name" value="Activator of Hsp90 ATPase Aha1, N-terminal domain"/>
    <property type="match status" value="1"/>
</dbReference>
<dbReference type="GO" id="GO:0001671">
    <property type="term" value="F:ATPase activator activity"/>
    <property type="evidence" value="ECO:0007669"/>
    <property type="project" value="InterPro"/>
</dbReference>
<dbReference type="Proteomes" id="UP001190926">
    <property type="component" value="Unassembled WGS sequence"/>
</dbReference>
<dbReference type="AlphaFoldDB" id="A0AAD4J599"/>
<dbReference type="Pfam" id="PF08327">
    <property type="entry name" value="AHSA1"/>
    <property type="match status" value="1"/>
</dbReference>
<dbReference type="PANTHER" id="PTHR13009:SF8">
    <property type="entry name" value="AHA1 DOMAIN-CONTAINING PROTEIN"/>
    <property type="match status" value="1"/>
</dbReference>
<dbReference type="GO" id="GO:0005829">
    <property type="term" value="C:cytosol"/>
    <property type="evidence" value="ECO:0007669"/>
    <property type="project" value="TreeGrafter"/>
</dbReference>
<dbReference type="InterPro" id="IPR013538">
    <property type="entry name" value="ASHA1/2-like_C"/>
</dbReference>
<dbReference type="CDD" id="cd08892">
    <property type="entry name" value="SRPBCC_Aha1"/>
    <property type="match status" value="1"/>
</dbReference>
<dbReference type="SMART" id="SM01000">
    <property type="entry name" value="Aha1_N"/>
    <property type="match status" value="1"/>
</dbReference>
<sequence length="354" mass="39552">MARMGEGDKRWIVEDRADGTNVHNWHWAETNCLEWSRKFLEHLLCNQPLLSGEGNLFIKIKNVEKLEGEAYVNVRKGKIIPGYELNLVISYEAEARDSDGKSVLLKTEGSVEVPYISDENAGEDPDMRVTIRDDGPIGKTLKEAFVAKGKPFVFEKIRAYVGAMARGGPAKEELEVKKVSVKKDGSGSAAASNNAAVAAAAPAVKEVKKKEKRKEGFKTITMSEKFSCRARDLFEILMDENRWKGFTQSNARISKEVGGEFSIFDGSVTGRNVELQEGKLIVQQWRFGSWPDGIMSTVRLTFDEPESGLTVVKLTHSDVPEEDRYGNATVVENTERGWRDLIFHKIRAVFGFGI</sequence>
<evidence type="ECO:0000313" key="4">
    <source>
        <dbReference type="Proteomes" id="UP001190926"/>
    </source>
</evidence>
<dbReference type="InterPro" id="IPR036338">
    <property type="entry name" value="Aha1"/>
</dbReference>
<dbReference type="EMBL" id="SDAM02000148">
    <property type="protein sequence ID" value="KAH6827458.1"/>
    <property type="molecule type" value="Genomic_DNA"/>
</dbReference>
<dbReference type="SUPFAM" id="SSF55961">
    <property type="entry name" value="Bet v1-like"/>
    <property type="match status" value="1"/>
</dbReference>
<dbReference type="GO" id="GO:0051087">
    <property type="term" value="F:protein-folding chaperone binding"/>
    <property type="evidence" value="ECO:0007669"/>
    <property type="project" value="InterPro"/>
</dbReference>
<accession>A0AAD4J599</accession>
<comment type="caution">
    <text evidence="3">The sequence shown here is derived from an EMBL/GenBank/DDBJ whole genome shotgun (WGS) entry which is preliminary data.</text>
</comment>
<dbReference type="InterPro" id="IPR015310">
    <property type="entry name" value="AHSA1-like_N"/>
</dbReference>
<organism evidence="3 4">
    <name type="scientific">Perilla frutescens var. hirtella</name>
    <name type="common">Perilla citriodora</name>
    <name type="synonym">Perilla setoyensis</name>
    <dbReference type="NCBI Taxonomy" id="608512"/>
    <lineage>
        <taxon>Eukaryota</taxon>
        <taxon>Viridiplantae</taxon>
        <taxon>Streptophyta</taxon>
        <taxon>Embryophyta</taxon>
        <taxon>Tracheophyta</taxon>
        <taxon>Spermatophyta</taxon>
        <taxon>Magnoliopsida</taxon>
        <taxon>eudicotyledons</taxon>
        <taxon>Gunneridae</taxon>
        <taxon>Pentapetalae</taxon>
        <taxon>asterids</taxon>
        <taxon>lamiids</taxon>
        <taxon>Lamiales</taxon>
        <taxon>Lamiaceae</taxon>
        <taxon>Nepetoideae</taxon>
        <taxon>Elsholtzieae</taxon>
        <taxon>Perilla</taxon>
    </lineage>
</organism>
<reference evidence="3 4" key="1">
    <citation type="journal article" date="2021" name="Nat. Commun.">
        <title>Incipient diploidization of the medicinal plant Perilla within 10,000 years.</title>
        <authorList>
            <person name="Zhang Y."/>
            <person name="Shen Q."/>
            <person name="Leng L."/>
            <person name="Zhang D."/>
            <person name="Chen S."/>
            <person name="Shi Y."/>
            <person name="Ning Z."/>
            <person name="Chen S."/>
        </authorList>
    </citation>
    <scope>NUCLEOTIDE SEQUENCE [LARGE SCALE GENOMIC DNA]</scope>
    <source>
        <strain evidence="4">cv. PC099</strain>
    </source>
</reference>
<dbReference type="InterPro" id="IPR023393">
    <property type="entry name" value="START-like_dom_sf"/>
</dbReference>
<keyword evidence="4" id="KW-1185">Reference proteome</keyword>
<dbReference type="GO" id="GO:0006457">
    <property type="term" value="P:protein folding"/>
    <property type="evidence" value="ECO:0007669"/>
    <property type="project" value="TreeGrafter"/>
</dbReference>
<evidence type="ECO:0000259" key="2">
    <source>
        <dbReference type="SMART" id="SM01000"/>
    </source>
</evidence>
<proteinExistence type="inferred from homology"/>